<dbReference type="VEuPathDB" id="FungiDB:PHYBLDRAFT_68910"/>
<reference evidence="2" key="1">
    <citation type="submission" date="2015-06" db="EMBL/GenBank/DDBJ databases">
        <title>Expansion of signal transduction pathways in fungi by whole-genome duplication.</title>
        <authorList>
            <consortium name="DOE Joint Genome Institute"/>
            <person name="Corrochano L.M."/>
            <person name="Kuo A."/>
            <person name="Marcet-Houben M."/>
            <person name="Polaino S."/>
            <person name="Salamov A."/>
            <person name="Villalobos J.M."/>
            <person name="Alvarez M.I."/>
            <person name="Avalos J."/>
            <person name="Benito E.P."/>
            <person name="Benoit I."/>
            <person name="Burger G."/>
            <person name="Camino L.P."/>
            <person name="Canovas D."/>
            <person name="Cerda-Olmedo E."/>
            <person name="Cheng J.-F."/>
            <person name="Dominguez A."/>
            <person name="Elias M."/>
            <person name="Eslava A.P."/>
            <person name="Glaser F."/>
            <person name="Grimwood J."/>
            <person name="Gutierrez G."/>
            <person name="Heitman J."/>
            <person name="Henrissat B."/>
            <person name="Iturriaga E.A."/>
            <person name="Lang B.F."/>
            <person name="Lavin J.L."/>
            <person name="Lee S."/>
            <person name="Li W."/>
            <person name="Lindquist E."/>
            <person name="Lopez-Garcia S."/>
            <person name="Luque E.M."/>
            <person name="Marcos A.T."/>
            <person name="Martin J."/>
            <person name="McCluskey K."/>
            <person name="Medina H.R."/>
            <person name="Miralles-Duran A."/>
            <person name="Miyazaki A."/>
            <person name="Munoz-Torres E."/>
            <person name="Oguiza J.A."/>
            <person name="Ohm R."/>
            <person name="Olmedo M."/>
            <person name="Orejas M."/>
            <person name="Ortiz-Castellanos L."/>
            <person name="Pisabarro A.G."/>
            <person name="Rodriguez-Romero J."/>
            <person name="Ruiz-Herrera J."/>
            <person name="Ruiz-Vazquez R."/>
            <person name="Sanz C."/>
            <person name="Schackwitz W."/>
            <person name="Schmutz J."/>
            <person name="Shahriari M."/>
            <person name="Shelest E."/>
            <person name="Silva-Franco F."/>
            <person name="Soanes D."/>
            <person name="Syed K."/>
            <person name="Tagua V.G."/>
            <person name="Talbot N.J."/>
            <person name="Thon M."/>
            <person name="De vries R.P."/>
            <person name="Wiebenga A."/>
            <person name="Yadav J.S."/>
            <person name="Braun E.L."/>
            <person name="Baker S."/>
            <person name="Garre V."/>
            <person name="Horwitz B."/>
            <person name="Torres-Martinez S."/>
            <person name="Idnurm A."/>
            <person name="Herrera-Estrella A."/>
            <person name="Gabaldon T."/>
            <person name="Grigoriev I.V."/>
        </authorList>
    </citation>
    <scope>NUCLEOTIDE SEQUENCE [LARGE SCALE GENOMIC DNA]</scope>
    <source>
        <strain evidence="2">NRRL 1555(-)</strain>
    </source>
</reference>
<dbReference type="Proteomes" id="UP000077315">
    <property type="component" value="Unassembled WGS sequence"/>
</dbReference>
<dbReference type="RefSeq" id="XP_018286398.1">
    <property type="nucleotide sequence ID" value="XM_018442028.1"/>
</dbReference>
<accession>A0A162N470</accession>
<evidence type="ECO:0000313" key="2">
    <source>
        <dbReference type="Proteomes" id="UP000077315"/>
    </source>
</evidence>
<evidence type="ECO:0000313" key="1">
    <source>
        <dbReference type="EMBL" id="OAD68358.1"/>
    </source>
</evidence>
<name>A0A162N470_PHYB8</name>
<sequence length="178" mass="20477">MKEILINDPSVYSQNFGQSRTSRLTSMSTTSKKKIEVLLEAVVSNNINDDHASNLNPVISNNKNEESLTATLLLTERSDYLASVNKILSTITYLHKETQDEVATERDVFISQLLETHEQRAAKQARDEKDRELIHKFTKACINELQHRQLQDNVILAEQKQLNDFLAQFLQSRYNNNQ</sequence>
<dbReference type="EMBL" id="KV440995">
    <property type="protein sequence ID" value="OAD68358.1"/>
    <property type="molecule type" value="Genomic_DNA"/>
</dbReference>
<gene>
    <name evidence="1" type="ORF">PHYBLDRAFT_68910</name>
</gene>
<proteinExistence type="predicted"/>
<dbReference type="InParanoid" id="A0A162N470"/>
<dbReference type="GeneID" id="29002934"/>
<protein>
    <submittedName>
        <fullName evidence="1">Uncharacterized protein</fullName>
    </submittedName>
</protein>
<dbReference type="AlphaFoldDB" id="A0A162N470"/>
<organism evidence="1 2">
    <name type="scientific">Phycomyces blakesleeanus (strain ATCC 8743b / DSM 1359 / FGSC 10004 / NBRC 33097 / NRRL 1555)</name>
    <dbReference type="NCBI Taxonomy" id="763407"/>
    <lineage>
        <taxon>Eukaryota</taxon>
        <taxon>Fungi</taxon>
        <taxon>Fungi incertae sedis</taxon>
        <taxon>Mucoromycota</taxon>
        <taxon>Mucoromycotina</taxon>
        <taxon>Mucoromycetes</taxon>
        <taxon>Mucorales</taxon>
        <taxon>Phycomycetaceae</taxon>
        <taxon>Phycomyces</taxon>
    </lineage>
</organism>
<keyword evidence="2" id="KW-1185">Reference proteome</keyword>